<feature type="compositionally biased region" description="Basic and acidic residues" evidence="1">
    <location>
        <begin position="74"/>
        <end position="87"/>
    </location>
</feature>
<evidence type="ECO:0000313" key="4">
    <source>
        <dbReference type="Proteomes" id="UP001596481"/>
    </source>
</evidence>
<dbReference type="EMBL" id="JBHTAA010000005">
    <property type="protein sequence ID" value="MFC7205077.1"/>
    <property type="molecule type" value="Genomic_DNA"/>
</dbReference>
<feature type="compositionally biased region" description="Polar residues" evidence="1">
    <location>
        <begin position="10"/>
        <end position="22"/>
    </location>
</feature>
<comment type="caution">
    <text evidence="3">The sequence shown here is derived from an EMBL/GenBank/DDBJ whole genome shotgun (WGS) entry which is preliminary data.</text>
</comment>
<name>A0ABD5ZJ56_9EURY</name>
<dbReference type="CDD" id="cd00719">
    <property type="entry name" value="GIY-YIG_SF"/>
    <property type="match status" value="1"/>
</dbReference>
<dbReference type="Proteomes" id="UP001596481">
    <property type="component" value="Unassembled WGS sequence"/>
</dbReference>
<evidence type="ECO:0000259" key="2">
    <source>
        <dbReference type="Pfam" id="PF24348"/>
    </source>
</evidence>
<dbReference type="Pfam" id="PF24348">
    <property type="entry name" value="DUF7508"/>
    <property type="match status" value="1"/>
</dbReference>
<organism evidence="3 4">
    <name type="scientific">Haloferax namakaokahaiae</name>
    <dbReference type="NCBI Taxonomy" id="1748331"/>
    <lineage>
        <taxon>Archaea</taxon>
        <taxon>Methanobacteriati</taxon>
        <taxon>Methanobacteriota</taxon>
        <taxon>Stenosarchaea group</taxon>
        <taxon>Halobacteria</taxon>
        <taxon>Halobacteriales</taxon>
        <taxon>Haloferacaceae</taxon>
        <taxon>Haloferax</taxon>
    </lineage>
</organism>
<feature type="domain" description="DUF7508" evidence="2">
    <location>
        <begin position="1"/>
        <end position="69"/>
    </location>
</feature>
<dbReference type="SUPFAM" id="SSF82771">
    <property type="entry name" value="GIY-YIG endonuclease"/>
    <property type="match status" value="1"/>
</dbReference>
<dbReference type="InterPro" id="IPR035901">
    <property type="entry name" value="GIY-YIG_endonuc_sf"/>
</dbReference>
<dbReference type="Gene3D" id="3.40.1440.10">
    <property type="entry name" value="GIY-YIG endonuclease"/>
    <property type="match status" value="1"/>
</dbReference>
<feature type="compositionally biased region" description="Polar residues" evidence="1">
    <location>
        <begin position="91"/>
        <end position="103"/>
    </location>
</feature>
<gene>
    <name evidence="3" type="ORF">ACFQJC_16280</name>
</gene>
<sequence>MPIPKKWSRMNRSQIKQTAPTSSGVYELTSFGKQRALYIGQTDNLQRRLLEHLDDKKPNRFRFKEAGFLQSPKSMEKNEFDNYENKHGNTPPWNTQDPRTGWF</sequence>
<evidence type="ECO:0000313" key="3">
    <source>
        <dbReference type="EMBL" id="MFC7205077.1"/>
    </source>
</evidence>
<evidence type="ECO:0000256" key="1">
    <source>
        <dbReference type="SAM" id="MobiDB-lite"/>
    </source>
</evidence>
<dbReference type="RefSeq" id="WP_390225326.1">
    <property type="nucleotide sequence ID" value="NZ_JBHTAA010000005.1"/>
</dbReference>
<feature type="region of interest" description="Disordered" evidence="1">
    <location>
        <begin position="74"/>
        <end position="103"/>
    </location>
</feature>
<accession>A0ABD5ZJ56</accession>
<protein>
    <submittedName>
        <fullName evidence="3">GIY-YIG nuclease family protein</fullName>
    </submittedName>
</protein>
<feature type="region of interest" description="Disordered" evidence="1">
    <location>
        <begin position="1"/>
        <end position="22"/>
    </location>
</feature>
<proteinExistence type="predicted"/>
<keyword evidence="4" id="KW-1185">Reference proteome</keyword>
<dbReference type="AlphaFoldDB" id="A0ABD5ZJ56"/>
<reference evidence="3 4" key="1">
    <citation type="journal article" date="2019" name="Int. J. Syst. Evol. Microbiol.">
        <title>The Global Catalogue of Microorganisms (GCM) 10K type strain sequencing project: providing services to taxonomists for standard genome sequencing and annotation.</title>
        <authorList>
            <consortium name="The Broad Institute Genomics Platform"/>
            <consortium name="The Broad Institute Genome Sequencing Center for Infectious Disease"/>
            <person name="Wu L."/>
            <person name="Ma J."/>
        </authorList>
    </citation>
    <scope>NUCLEOTIDE SEQUENCE [LARGE SCALE GENOMIC DNA]</scope>
    <source>
        <strain evidence="3 4">DSM 29988</strain>
    </source>
</reference>
<dbReference type="InterPro" id="IPR055930">
    <property type="entry name" value="DUF7508"/>
</dbReference>